<gene>
    <name evidence="6" type="primary">LOC115372684</name>
</gene>
<dbReference type="RefSeq" id="XP_029926624.1">
    <property type="nucleotide sequence ID" value="XM_030070764.1"/>
</dbReference>
<dbReference type="GO" id="GO:0030496">
    <property type="term" value="C:midbody"/>
    <property type="evidence" value="ECO:0007669"/>
    <property type="project" value="TreeGrafter"/>
</dbReference>
<keyword evidence="3" id="KW-0175">Coiled coil</keyword>
<feature type="region of interest" description="Disordered" evidence="4">
    <location>
        <begin position="197"/>
        <end position="219"/>
    </location>
</feature>
<dbReference type="Ensembl" id="ENSMMDT00005004076.1">
    <property type="protein sequence ID" value="ENSMMDP00005003964.1"/>
    <property type="gene ID" value="ENSMMDG00005002204.1"/>
</dbReference>
<evidence type="ECO:0000313" key="7">
    <source>
        <dbReference type="Proteomes" id="UP000472263"/>
    </source>
</evidence>
<organism evidence="6 7">
    <name type="scientific">Myripristis murdjan</name>
    <name type="common">pinecone soldierfish</name>
    <dbReference type="NCBI Taxonomy" id="586833"/>
    <lineage>
        <taxon>Eukaryota</taxon>
        <taxon>Metazoa</taxon>
        <taxon>Chordata</taxon>
        <taxon>Craniata</taxon>
        <taxon>Vertebrata</taxon>
        <taxon>Euteleostomi</taxon>
        <taxon>Actinopterygii</taxon>
        <taxon>Neopterygii</taxon>
        <taxon>Teleostei</taxon>
        <taxon>Neoteleostei</taxon>
        <taxon>Acanthomorphata</taxon>
        <taxon>Holocentriformes</taxon>
        <taxon>Holocentridae</taxon>
        <taxon>Myripristis</taxon>
    </lineage>
</organism>
<keyword evidence="7" id="KW-1185">Reference proteome</keyword>
<comment type="subcellular location">
    <subcellularLocation>
        <location evidence="1">Cytoplasm</location>
    </subcellularLocation>
</comment>
<evidence type="ECO:0000256" key="1">
    <source>
        <dbReference type="ARBA" id="ARBA00004496"/>
    </source>
</evidence>
<evidence type="ECO:0000256" key="3">
    <source>
        <dbReference type="ARBA" id="ARBA00023054"/>
    </source>
</evidence>
<feature type="region of interest" description="Disordered" evidence="4">
    <location>
        <begin position="302"/>
        <end position="336"/>
    </location>
</feature>
<dbReference type="GO" id="GO:0000281">
    <property type="term" value="P:mitotic cytokinesis"/>
    <property type="evidence" value="ECO:0007669"/>
    <property type="project" value="InterPro"/>
</dbReference>
<reference evidence="6" key="2">
    <citation type="submission" date="2025-08" db="UniProtKB">
        <authorList>
            <consortium name="Ensembl"/>
        </authorList>
    </citation>
    <scope>IDENTIFICATION</scope>
</reference>
<dbReference type="GeneTree" id="ENSGT00510000047961"/>
<dbReference type="Proteomes" id="UP000472263">
    <property type="component" value="Chromosome 15"/>
</dbReference>
<dbReference type="AlphaFoldDB" id="A0A667WU06"/>
<reference evidence="6" key="3">
    <citation type="submission" date="2025-09" db="UniProtKB">
        <authorList>
            <consortium name="Ensembl"/>
        </authorList>
    </citation>
    <scope>IDENTIFICATION</scope>
</reference>
<name>A0A667WU06_9TELE</name>
<dbReference type="OrthoDB" id="8441172at2759"/>
<dbReference type="PANTHER" id="PTHR31838">
    <property type="entry name" value="CENTROSOMAL PROTEIN OF 55 KDA"/>
    <property type="match status" value="1"/>
</dbReference>
<dbReference type="InParanoid" id="A0A667WU06"/>
<evidence type="ECO:0000256" key="2">
    <source>
        <dbReference type="ARBA" id="ARBA00022490"/>
    </source>
</evidence>
<accession>A0A667WU06</accession>
<dbReference type="PANTHER" id="PTHR31838:SF1">
    <property type="entry name" value="CENTROSOMAL PROTEIN OF 55 KDA"/>
    <property type="match status" value="1"/>
</dbReference>
<dbReference type="GO" id="GO:0005737">
    <property type="term" value="C:cytoplasm"/>
    <property type="evidence" value="ECO:0007669"/>
    <property type="project" value="UniProtKB-SubCell"/>
</dbReference>
<evidence type="ECO:0000256" key="4">
    <source>
        <dbReference type="SAM" id="MobiDB-lite"/>
    </source>
</evidence>
<dbReference type="GeneID" id="115372684"/>
<reference evidence="6" key="1">
    <citation type="submission" date="2019-06" db="EMBL/GenBank/DDBJ databases">
        <authorList>
            <consortium name="Wellcome Sanger Institute Data Sharing"/>
        </authorList>
    </citation>
    <scope>NUCLEOTIDE SEQUENCE [LARGE SCALE GENOMIC DNA]</scope>
</reference>
<evidence type="ECO:0000313" key="6">
    <source>
        <dbReference type="Ensembl" id="ENSMMDP00005003964.1"/>
    </source>
</evidence>
<dbReference type="GO" id="GO:0051896">
    <property type="term" value="P:regulation of phosphatidylinositol 3-kinase/protein kinase B signal transduction"/>
    <property type="evidence" value="ECO:0007669"/>
    <property type="project" value="InterPro"/>
</dbReference>
<dbReference type="Gene3D" id="1.20.5.1180">
    <property type="entry name" value="Geminin coiled-coil domain"/>
    <property type="match status" value="1"/>
</dbReference>
<dbReference type="InterPro" id="IPR022008">
    <property type="entry name" value="EABR"/>
</dbReference>
<proteinExistence type="predicted"/>
<dbReference type="GO" id="GO:0045184">
    <property type="term" value="P:establishment of protein localization"/>
    <property type="evidence" value="ECO:0007669"/>
    <property type="project" value="TreeGrafter"/>
</dbReference>
<dbReference type="RefSeq" id="XP_029926623.1">
    <property type="nucleotide sequence ID" value="XM_030070763.1"/>
</dbReference>
<feature type="domain" description="TSG101 and ALIX binding" evidence="5">
    <location>
        <begin position="82"/>
        <end position="112"/>
    </location>
</feature>
<dbReference type="InterPro" id="IPR038926">
    <property type="entry name" value="CEP55"/>
</dbReference>
<sequence length="375" mass="44430">MARNEKTASLQKQLHMKDTEQTYFDDKEWSEDQIHLLQPQTEEVNKYAVIVTRCRYLESVVRDLQDRILHEQETTKRLHSLLADALEKNRQWLAYNQEREAYVRAVLARMLWLEQHLNQANQALSQQHNDDHSDEREKILQMQEHYDKLLLKAKNELESFREQVSTAHCDLSEMQWRFDKKEREVDDLKLQLRTMKLSSSKSAQEERHHSGAKENMWRAKVEDLENSLDKERRRSSELAKQASLLQKSLMNHHKDQKKIAVLENQIQITSRDLEDERLNCLYLQKHLYKVIKKLRESRDQVASLSERDQQQQDPRLHAVSLDSTPPPFKPSRDSGTSSHCKSLLDESFLECPCCRAQYPSSRYRELLAHLEECGE</sequence>
<feature type="compositionally biased region" description="Basic and acidic residues" evidence="4">
    <location>
        <begin position="203"/>
        <end position="219"/>
    </location>
</feature>
<evidence type="ECO:0000259" key="5">
    <source>
        <dbReference type="Pfam" id="PF12180"/>
    </source>
</evidence>
<feature type="compositionally biased region" description="Basic and acidic residues" evidence="4">
    <location>
        <begin position="302"/>
        <end position="316"/>
    </location>
</feature>
<dbReference type="Pfam" id="PF12180">
    <property type="entry name" value="EABR"/>
    <property type="match status" value="1"/>
</dbReference>
<protein>
    <submittedName>
        <fullName evidence="6">Centrosomal protein of 55 kDa-like</fullName>
    </submittedName>
</protein>
<keyword evidence="2" id="KW-0963">Cytoplasm</keyword>